<dbReference type="InterPro" id="IPR027417">
    <property type="entry name" value="P-loop_NTPase"/>
</dbReference>
<feature type="compositionally biased region" description="Basic and acidic residues" evidence="1">
    <location>
        <begin position="7"/>
        <end position="33"/>
    </location>
</feature>
<dbReference type="OrthoDB" id="416553at2759"/>
<dbReference type="Proteomes" id="UP000593567">
    <property type="component" value="Unassembled WGS sequence"/>
</dbReference>
<evidence type="ECO:0000313" key="3">
    <source>
        <dbReference type="Proteomes" id="UP000593567"/>
    </source>
</evidence>
<sequence>MASASKRLNEKLAKYNHIYDEEDQSKEQPEDKLTSNGDAESTEPAASSNSNENNNVIEPERVPVKKIMENVSVRVNGNASGDESMHRGSNGVGDGVVTKSSNPANRAAMSDHINKREAFLKGGDAPAGKFEAPSTKFDISLRERDGKAEKIEKPASFLNKPAAGATASGDGGHKPVSRSDSSKSLAGYVGFANLPNQVYRKSVKRGFEFTLMFAGKSLTSLLPTAVCPQALHQ</sequence>
<evidence type="ECO:0000313" key="2">
    <source>
        <dbReference type="EMBL" id="KAF6017152.1"/>
    </source>
</evidence>
<name>A0A7J7ITA9_BUGNE</name>
<dbReference type="AlphaFoldDB" id="A0A7J7ITA9"/>
<dbReference type="Gene3D" id="3.40.50.300">
    <property type="entry name" value="P-loop containing nucleotide triphosphate hydrolases"/>
    <property type="match status" value="1"/>
</dbReference>
<dbReference type="EMBL" id="VXIV02003427">
    <property type="protein sequence ID" value="KAF6017152.1"/>
    <property type="molecule type" value="Genomic_DNA"/>
</dbReference>
<feature type="compositionally biased region" description="Low complexity" evidence="1">
    <location>
        <begin position="42"/>
        <end position="55"/>
    </location>
</feature>
<feature type="region of interest" description="Disordered" evidence="1">
    <location>
        <begin position="77"/>
        <end position="103"/>
    </location>
</feature>
<protein>
    <submittedName>
        <fullName evidence="2">SEPT7</fullName>
    </submittedName>
</protein>
<keyword evidence="3" id="KW-1185">Reference proteome</keyword>
<feature type="region of interest" description="Disordered" evidence="1">
    <location>
        <begin position="1"/>
        <end position="64"/>
    </location>
</feature>
<evidence type="ECO:0000256" key="1">
    <source>
        <dbReference type="SAM" id="MobiDB-lite"/>
    </source>
</evidence>
<feature type="region of interest" description="Disordered" evidence="1">
    <location>
        <begin position="155"/>
        <end position="182"/>
    </location>
</feature>
<proteinExistence type="predicted"/>
<comment type="caution">
    <text evidence="2">The sequence shown here is derived from an EMBL/GenBank/DDBJ whole genome shotgun (WGS) entry which is preliminary data.</text>
</comment>
<reference evidence="2" key="1">
    <citation type="submission" date="2020-06" db="EMBL/GenBank/DDBJ databases">
        <title>Draft genome of Bugula neritina, a colonial animal packing powerful symbionts and potential medicines.</title>
        <authorList>
            <person name="Rayko M."/>
        </authorList>
    </citation>
    <scope>NUCLEOTIDE SEQUENCE [LARGE SCALE GENOMIC DNA]</scope>
    <source>
        <strain evidence="2">Kwan_BN1</strain>
    </source>
</reference>
<accession>A0A7J7ITA9</accession>
<gene>
    <name evidence="2" type="ORF">EB796_024547</name>
</gene>
<organism evidence="2 3">
    <name type="scientific">Bugula neritina</name>
    <name type="common">Brown bryozoan</name>
    <name type="synonym">Sertularia neritina</name>
    <dbReference type="NCBI Taxonomy" id="10212"/>
    <lineage>
        <taxon>Eukaryota</taxon>
        <taxon>Metazoa</taxon>
        <taxon>Spiralia</taxon>
        <taxon>Lophotrochozoa</taxon>
        <taxon>Bryozoa</taxon>
        <taxon>Gymnolaemata</taxon>
        <taxon>Cheilostomatida</taxon>
        <taxon>Flustrina</taxon>
        <taxon>Buguloidea</taxon>
        <taxon>Bugulidae</taxon>
        <taxon>Bugula</taxon>
    </lineage>
</organism>